<name>A0A0K2SL42_LIMPI</name>
<evidence type="ECO:0000256" key="5">
    <source>
        <dbReference type="SAM" id="SignalP"/>
    </source>
</evidence>
<dbReference type="Pfam" id="PF01547">
    <property type="entry name" value="SBP_bac_1"/>
    <property type="match status" value="1"/>
</dbReference>
<dbReference type="InterPro" id="IPR006059">
    <property type="entry name" value="SBP"/>
</dbReference>
<dbReference type="SUPFAM" id="SSF53850">
    <property type="entry name" value="Periplasmic binding protein-like II"/>
    <property type="match status" value="1"/>
</dbReference>
<keyword evidence="4 5" id="KW-0732">Signal</keyword>
<dbReference type="PANTHER" id="PTHR43649">
    <property type="entry name" value="ARABINOSE-BINDING PROTEIN-RELATED"/>
    <property type="match status" value="1"/>
</dbReference>
<evidence type="ECO:0000313" key="6">
    <source>
        <dbReference type="EMBL" id="BAS27833.1"/>
    </source>
</evidence>
<proteinExistence type="inferred from homology"/>
<keyword evidence="3" id="KW-0813">Transport</keyword>
<evidence type="ECO:0000256" key="4">
    <source>
        <dbReference type="ARBA" id="ARBA00022729"/>
    </source>
</evidence>
<evidence type="ECO:0000256" key="3">
    <source>
        <dbReference type="ARBA" id="ARBA00022448"/>
    </source>
</evidence>
<feature type="chain" id="PRO_5005487009" description="ABC transporter substrate-binding protein" evidence="5">
    <location>
        <begin position="29"/>
        <end position="444"/>
    </location>
</feature>
<feature type="signal peptide" evidence="5">
    <location>
        <begin position="1"/>
        <end position="28"/>
    </location>
</feature>
<protein>
    <recommendedName>
        <fullName evidence="8">ABC transporter substrate-binding protein</fullName>
    </recommendedName>
</protein>
<evidence type="ECO:0000313" key="7">
    <source>
        <dbReference type="Proteomes" id="UP000065807"/>
    </source>
</evidence>
<dbReference type="STRING" id="1555112.LIP_1992"/>
<dbReference type="EMBL" id="AP014924">
    <property type="protein sequence ID" value="BAS27833.1"/>
    <property type="molecule type" value="Genomic_DNA"/>
</dbReference>
<sequence>MLGRLSRLVAVVAVVAMFGPFLTVQASAQAGATLEIAAFQGGYGIEWLKEIAARFEQEHPGVKVEVWGNPRVWEQLRPRFISGNPPDLVAPGWGFDVWSAIYEGQVQPLDDLLGSPAVGQEGRWMDTFIQDLWAPMAWEGHYYIMPLFMNIFSWWYDEALWQKEGWQVPETWEQFVAVADAIKQAGYYPISVQGVDFQYLNYGLLLPTVARLGGMQVLEDAFNLKPGAWQHPAFVQAARIWQDAAREYFPPGWEGANHTESQMLLVLDQTAMLPVGSWLPSEMANVTPPTTRLRAMTLPSFGRPDGVMALPVESDQPTNFLIPSKAKNPELAGEFLKFMTSPEMARIIVEATGAPLAVRGSEEALPSEAVRSAVALLAKTEATYDFRNTVEIWYPQIWQAMVDAGAALLQGQISPEEWARRLEQAATSVRNDAKIPKHHLALGT</sequence>
<comment type="similarity">
    <text evidence="2">Belongs to the bacterial solute-binding protein 1 family.</text>
</comment>
<keyword evidence="7" id="KW-1185">Reference proteome</keyword>
<gene>
    <name evidence="6" type="ORF">LIP_1992</name>
</gene>
<evidence type="ECO:0008006" key="8">
    <source>
        <dbReference type="Google" id="ProtNLM"/>
    </source>
</evidence>
<dbReference type="GO" id="GO:0030313">
    <property type="term" value="C:cell envelope"/>
    <property type="evidence" value="ECO:0007669"/>
    <property type="project" value="UniProtKB-SubCell"/>
</dbReference>
<evidence type="ECO:0000256" key="1">
    <source>
        <dbReference type="ARBA" id="ARBA00004196"/>
    </source>
</evidence>
<dbReference type="InterPro" id="IPR050490">
    <property type="entry name" value="Bact_solute-bd_prot1"/>
</dbReference>
<accession>A0A0K2SL42</accession>
<dbReference type="Proteomes" id="UP000065807">
    <property type="component" value="Chromosome"/>
</dbReference>
<dbReference type="AlphaFoldDB" id="A0A0K2SL42"/>
<dbReference type="KEGG" id="lpil:LIP_1992"/>
<comment type="subcellular location">
    <subcellularLocation>
        <location evidence="1">Cell envelope</location>
    </subcellularLocation>
</comment>
<dbReference type="Gene3D" id="3.40.190.10">
    <property type="entry name" value="Periplasmic binding protein-like II"/>
    <property type="match status" value="2"/>
</dbReference>
<dbReference type="PANTHER" id="PTHR43649:SF31">
    <property type="entry name" value="SN-GLYCEROL-3-PHOSPHATE-BINDING PERIPLASMIC PROTEIN UGPB"/>
    <property type="match status" value="1"/>
</dbReference>
<reference evidence="7" key="1">
    <citation type="submission" date="2015-07" db="EMBL/GenBank/DDBJ databases">
        <title>Complete genome sequence and phylogenetic analysis of Limnochorda pilosa.</title>
        <authorList>
            <person name="Watanabe M."/>
            <person name="Kojima H."/>
            <person name="Fukui M."/>
        </authorList>
    </citation>
    <scope>NUCLEOTIDE SEQUENCE [LARGE SCALE GENOMIC DNA]</scope>
    <source>
        <strain evidence="7">HC45</strain>
    </source>
</reference>
<reference evidence="7" key="2">
    <citation type="journal article" date="2016" name="Int. J. Syst. Evol. Microbiol.">
        <title>Complete genome sequence and cell structure of Limnochorda pilosa, a Gram-negative spore-former within the phylum Firmicutes.</title>
        <authorList>
            <person name="Watanabe M."/>
            <person name="Kojima H."/>
            <person name="Fukui M."/>
        </authorList>
    </citation>
    <scope>NUCLEOTIDE SEQUENCE [LARGE SCALE GENOMIC DNA]</scope>
    <source>
        <strain evidence="7">HC45</strain>
    </source>
</reference>
<organism evidence="6 7">
    <name type="scientific">Limnochorda pilosa</name>
    <dbReference type="NCBI Taxonomy" id="1555112"/>
    <lineage>
        <taxon>Bacteria</taxon>
        <taxon>Bacillati</taxon>
        <taxon>Bacillota</taxon>
        <taxon>Limnochordia</taxon>
        <taxon>Limnochordales</taxon>
        <taxon>Limnochordaceae</taxon>
        <taxon>Limnochorda</taxon>
    </lineage>
</organism>
<evidence type="ECO:0000256" key="2">
    <source>
        <dbReference type="ARBA" id="ARBA00008520"/>
    </source>
</evidence>